<keyword evidence="1" id="KW-1185">Reference proteome</keyword>
<reference evidence="2" key="1">
    <citation type="submission" date="2016-11" db="UniProtKB">
        <authorList>
            <consortium name="WormBaseParasite"/>
        </authorList>
    </citation>
    <scope>IDENTIFICATION</scope>
</reference>
<accession>A0A1I7XJM9</accession>
<evidence type="ECO:0000313" key="2">
    <source>
        <dbReference type="WBParaSite" id="Hba_17705"/>
    </source>
</evidence>
<sequence>MIGLYCLSQHSGLDESYVDRTAVRSNLRRRPLVFSKNPLIDNSSNVRSDQGLGYSTSRMVFCCARILVSFHSLLNSYSRDPKLLTNGNILLSLLVEDMAKRRQCRVFSDLEDALRHVTKMSFDGL</sequence>
<dbReference type="WBParaSite" id="Hba_17705">
    <property type="protein sequence ID" value="Hba_17705"/>
    <property type="gene ID" value="Hba_17705"/>
</dbReference>
<protein>
    <submittedName>
        <fullName evidence="2">Pentatricopeptide repeat-containing protein</fullName>
    </submittedName>
</protein>
<organism evidence="1 2">
    <name type="scientific">Heterorhabditis bacteriophora</name>
    <name type="common">Entomopathogenic nematode worm</name>
    <dbReference type="NCBI Taxonomy" id="37862"/>
    <lineage>
        <taxon>Eukaryota</taxon>
        <taxon>Metazoa</taxon>
        <taxon>Ecdysozoa</taxon>
        <taxon>Nematoda</taxon>
        <taxon>Chromadorea</taxon>
        <taxon>Rhabditida</taxon>
        <taxon>Rhabditina</taxon>
        <taxon>Rhabditomorpha</taxon>
        <taxon>Strongyloidea</taxon>
        <taxon>Heterorhabditidae</taxon>
        <taxon>Heterorhabditis</taxon>
    </lineage>
</organism>
<name>A0A1I7XJM9_HETBA</name>
<evidence type="ECO:0000313" key="1">
    <source>
        <dbReference type="Proteomes" id="UP000095283"/>
    </source>
</evidence>
<proteinExistence type="predicted"/>
<dbReference type="Proteomes" id="UP000095283">
    <property type="component" value="Unplaced"/>
</dbReference>
<dbReference type="AlphaFoldDB" id="A0A1I7XJM9"/>